<feature type="region of interest" description="Disordered" evidence="3">
    <location>
        <begin position="1"/>
        <end position="21"/>
    </location>
</feature>
<proteinExistence type="inferred from homology"/>
<gene>
    <name evidence="7" type="ORF">QQX98_003704</name>
</gene>
<feature type="transmembrane region" description="Helical" evidence="4">
    <location>
        <begin position="27"/>
        <end position="46"/>
    </location>
</feature>
<comment type="caution">
    <text evidence="7">The sequence shown here is derived from an EMBL/GenBank/DDBJ whole genome shotgun (WGS) entry which is preliminary data.</text>
</comment>
<evidence type="ECO:0008006" key="9">
    <source>
        <dbReference type="Google" id="ProtNLM"/>
    </source>
</evidence>
<dbReference type="Proteomes" id="UP001498476">
    <property type="component" value="Unassembled WGS sequence"/>
</dbReference>
<feature type="domain" description="AB hydrolase-1" evidence="5">
    <location>
        <begin position="123"/>
        <end position="288"/>
    </location>
</feature>
<dbReference type="PANTHER" id="PTHR43248">
    <property type="entry name" value="2-SUCCINYL-6-HYDROXY-2,4-CYCLOHEXADIENE-1-CARBOXYLATE SYNTHASE"/>
    <property type="match status" value="1"/>
</dbReference>
<dbReference type="Pfam" id="PF00561">
    <property type="entry name" value="Abhydrolase_1"/>
    <property type="match status" value="1"/>
</dbReference>
<reference evidence="7 8" key="1">
    <citation type="journal article" date="2025" name="Microbiol. Resour. Announc.">
        <title>Draft genome sequences for Neonectria magnoliae and Neonectria punicea, canker pathogens of Liriodendron tulipifera and Acer saccharum in West Virginia.</title>
        <authorList>
            <person name="Petronek H.M."/>
            <person name="Kasson M.T."/>
            <person name="Metheny A.M."/>
            <person name="Stauder C.M."/>
            <person name="Lovett B."/>
            <person name="Lynch S.C."/>
            <person name="Garnas J.R."/>
            <person name="Kasson L.R."/>
            <person name="Stajich J.E."/>
        </authorList>
    </citation>
    <scope>NUCLEOTIDE SEQUENCE [LARGE SCALE GENOMIC DNA]</scope>
    <source>
        <strain evidence="7 8">NRRL 64653</strain>
    </source>
</reference>
<dbReference type="InterPro" id="IPR029058">
    <property type="entry name" value="AB_hydrolase_fold"/>
</dbReference>
<dbReference type="InterPro" id="IPR000073">
    <property type="entry name" value="AB_hydrolase_1"/>
</dbReference>
<evidence type="ECO:0000256" key="3">
    <source>
        <dbReference type="SAM" id="MobiDB-lite"/>
    </source>
</evidence>
<sequence length="603" mass="66844">MNEKMAVAETKPLLSQRAKQPPKRSSSALLLALLTTASIVACFYHLRPLETKPPRVQDAERAPWTWADIKPANDLVWEQCYEDKFECARLDVPMDWLDPTKEQRVVLGVVKLAAKSKGKDFSPVFANPGGPGGSGVQFIKRAGHLLQTIVGDNHDIISFDPRGVGVSTPRVECWGTSQKRKLWSLQNTPVVDERPGLVYDAYARASAYSGFCETAMADTGIMSHLSTASIARDMLEILDKTGHAKLRYWGFSYGTILGGVFAGLYPDRVERLVSDGNCDYHDWFKLDHANFVSNTDLIFDAFDAGCHKSGPDKCALWADTPAAVQHRRSNLLARLKTSPVLVPAWARASGPELPELITYSKVQRLTQTIIYKPQMHFERMARVYAALERGDGLPFYDMVRERAGDQPGQLCSLGETPATMPQETGTEDDAFPAIMCSDGEPVTETPEEFEEYARKIEGISRWAGAVNLLFRVVCLGKSVRPKWRFSEEDFQGDTAHPILFIGNMADNVTPLQSAFNNSARFPSSVVLQQNSYGHCSLAAASTCTARHIRAYFQHGTLPRAGTECDPDYDLFELPADQRVAAEDELASAVFELAQDVDLPRGIW</sequence>
<evidence type="ECO:0000313" key="8">
    <source>
        <dbReference type="Proteomes" id="UP001498476"/>
    </source>
</evidence>
<keyword evidence="4" id="KW-0812">Transmembrane</keyword>
<dbReference type="EMBL" id="JAZAVJ010000043">
    <property type="protein sequence ID" value="KAK7418842.1"/>
    <property type="molecule type" value="Genomic_DNA"/>
</dbReference>
<name>A0ABR1HCF5_9HYPO</name>
<keyword evidence="2" id="KW-0378">Hydrolase</keyword>
<keyword evidence="8" id="KW-1185">Reference proteome</keyword>
<evidence type="ECO:0000256" key="2">
    <source>
        <dbReference type="ARBA" id="ARBA00022801"/>
    </source>
</evidence>
<evidence type="ECO:0000256" key="1">
    <source>
        <dbReference type="ARBA" id="ARBA00010088"/>
    </source>
</evidence>
<evidence type="ECO:0000259" key="5">
    <source>
        <dbReference type="Pfam" id="PF00561"/>
    </source>
</evidence>
<organism evidence="7 8">
    <name type="scientific">Neonectria punicea</name>
    <dbReference type="NCBI Taxonomy" id="979145"/>
    <lineage>
        <taxon>Eukaryota</taxon>
        <taxon>Fungi</taxon>
        <taxon>Dikarya</taxon>
        <taxon>Ascomycota</taxon>
        <taxon>Pezizomycotina</taxon>
        <taxon>Sordariomycetes</taxon>
        <taxon>Hypocreomycetidae</taxon>
        <taxon>Hypocreales</taxon>
        <taxon>Nectriaceae</taxon>
        <taxon>Neonectria</taxon>
    </lineage>
</organism>
<protein>
    <recommendedName>
        <fullName evidence="9">AB hydrolase-1 domain-containing protein</fullName>
    </recommendedName>
</protein>
<dbReference type="PANTHER" id="PTHR43248:SF25">
    <property type="entry name" value="AB HYDROLASE-1 DOMAIN-CONTAINING PROTEIN-RELATED"/>
    <property type="match status" value="1"/>
</dbReference>
<dbReference type="Gene3D" id="3.40.50.1820">
    <property type="entry name" value="alpha/beta hydrolase"/>
    <property type="match status" value="1"/>
</dbReference>
<dbReference type="SUPFAM" id="SSF53474">
    <property type="entry name" value="alpha/beta-Hydrolases"/>
    <property type="match status" value="1"/>
</dbReference>
<feature type="domain" description="Peptidase S33 tripeptidyl aminopeptidase-like C-terminal" evidence="6">
    <location>
        <begin position="471"/>
        <end position="564"/>
    </location>
</feature>
<accession>A0ABR1HCF5</accession>
<evidence type="ECO:0000256" key="4">
    <source>
        <dbReference type="SAM" id="Phobius"/>
    </source>
</evidence>
<dbReference type="Pfam" id="PF08386">
    <property type="entry name" value="Abhydrolase_4"/>
    <property type="match status" value="1"/>
</dbReference>
<dbReference type="InterPro" id="IPR051601">
    <property type="entry name" value="Serine_prot/Carboxylest_S33"/>
</dbReference>
<evidence type="ECO:0000313" key="7">
    <source>
        <dbReference type="EMBL" id="KAK7418842.1"/>
    </source>
</evidence>
<dbReference type="InterPro" id="IPR013595">
    <property type="entry name" value="Pept_S33_TAP-like_C"/>
</dbReference>
<comment type="similarity">
    <text evidence="1">Belongs to the peptidase S33 family.</text>
</comment>
<evidence type="ECO:0000259" key="6">
    <source>
        <dbReference type="Pfam" id="PF08386"/>
    </source>
</evidence>
<keyword evidence="4" id="KW-0472">Membrane</keyword>
<keyword evidence="4" id="KW-1133">Transmembrane helix</keyword>